<keyword evidence="2 7" id="KW-0813">Transport</keyword>
<name>A0A1M6CBS5_9FLAO</name>
<dbReference type="InterPro" id="IPR008969">
    <property type="entry name" value="CarboxyPept-like_regulatory"/>
</dbReference>
<keyword evidence="5 7" id="KW-0472">Membrane</keyword>
<proteinExistence type="inferred from homology"/>
<evidence type="ECO:0000313" key="10">
    <source>
        <dbReference type="Proteomes" id="UP000184231"/>
    </source>
</evidence>
<evidence type="ECO:0000313" key="9">
    <source>
        <dbReference type="EMBL" id="SHI58462.1"/>
    </source>
</evidence>
<dbReference type="InterPro" id="IPR036942">
    <property type="entry name" value="Beta-barrel_TonB_sf"/>
</dbReference>
<evidence type="ECO:0000256" key="3">
    <source>
        <dbReference type="ARBA" id="ARBA00022452"/>
    </source>
</evidence>
<keyword evidence="10" id="KW-1185">Reference proteome</keyword>
<dbReference type="NCBIfam" id="TIGR04056">
    <property type="entry name" value="OMP_RagA_SusC"/>
    <property type="match status" value="1"/>
</dbReference>
<evidence type="ECO:0000256" key="1">
    <source>
        <dbReference type="ARBA" id="ARBA00004571"/>
    </source>
</evidence>
<gene>
    <name evidence="9" type="ORF">SAMN04487911_103151</name>
</gene>
<dbReference type="OrthoDB" id="9768177at2"/>
<dbReference type="Gene3D" id="2.170.130.10">
    <property type="entry name" value="TonB-dependent receptor, plug domain"/>
    <property type="match status" value="1"/>
</dbReference>
<dbReference type="Gene3D" id="2.40.170.20">
    <property type="entry name" value="TonB-dependent receptor, beta-barrel domain"/>
    <property type="match status" value="1"/>
</dbReference>
<evidence type="ECO:0000259" key="8">
    <source>
        <dbReference type="Pfam" id="PF07715"/>
    </source>
</evidence>
<dbReference type="NCBIfam" id="TIGR04057">
    <property type="entry name" value="SusC_RagA_signa"/>
    <property type="match status" value="1"/>
</dbReference>
<dbReference type="Pfam" id="PF07715">
    <property type="entry name" value="Plug"/>
    <property type="match status" value="1"/>
</dbReference>
<evidence type="ECO:0000256" key="7">
    <source>
        <dbReference type="PROSITE-ProRule" id="PRU01360"/>
    </source>
</evidence>
<dbReference type="InterPro" id="IPR012910">
    <property type="entry name" value="Plug_dom"/>
</dbReference>
<evidence type="ECO:0000256" key="6">
    <source>
        <dbReference type="ARBA" id="ARBA00023237"/>
    </source>
</evidence>
<comment type="subcellular location">
    <subcellularLocation>
        <location evidence="1 7">Cell outer membrane</location>
        <topology evidence="1 7">Multi-pass membrane protein</topology>
    </subcellularLocation>
</comment>
<feature type="domain" description="TonB-dependent receptor plug" evidence="8">
    <location>
        <begin position="116"/>
        <end position="221"/>
    </location>
</feature>
<dbReference type="STRING" id="558155.SAMN04487911_103151"/>
<dbReference type="FunFam" id="2.170.130.10:FF:000003">
    <property type="entry name" value="SusC/RagA family TonB-linked outer membrane protein"/>
    <property type="match status" value="1"/>
</dbReference>
<dbReference type="EMBL" id="FQYX01000003">
    <property type="protein sequence ID" value="SHI58462.1"/>
    <property type="molecule type" value="Genomic_DNA"/>
</dbReference>
<dbReference type="Gene3D" id="2.60.40.1120">
    <property type="entry name" value="Carboxypeptidase-like, regulatory domain"/>
    <property type="match status" value="1"/>
</dbReference>
<evidence type="ECO:0000256" key="5">
    <source>
        <dbReference type="ARBA" id="ARBA00023136"/>
    </source>
</evidence>
<dbReference type="Pfam" id="PF13715">
    <property type="entry name" value="CarbopepD_reg_2"/>
    <property type="match status" value="1"/>
</dbReference>
<dbReference type="SUPFAM" id="SSF49464">
    <property type="entry name" value="Carboxypeptidase regulatory domain-like"/>
    <property type="match status" value="1"/>
</dbReference>
<evidence type="ECO:0000256" key="4">
    <source>
        <dbReference type="ARBA" id="ARBA00022692"/>
    </source>
</evidence>
<protein>
    <submittedName>
        <fullName evidence="9">TonB-linked outer membrane protein, SusC/RagA family</fullName>
    </submittedName>
</protein>
<dbReference type="PROSITE" id="PS52016">
    <property type="entry name" value="TONB_DEPENDENT_REC_3"/>
    <property type="match status" value="1"/>
</dbReference>
<dbReference type="InterPro" id="IPR023997">
    <property type="entry name" value="TonB-dep_OMP_SusC/RagA_CS"/>
</dbReference>
<accession>A0A1M6CBS5</accession>
<keyword evidence="4 7" id="KW-0812">Transmembrane</keyword>
<dbReference type="Proteomes" id="UP000184231">
    <property type="component" value="Unassembled WGS sequence"/>
</dbReference>
<keyword evidence="3 7" id="KW-1134">Transmembrane beta strand</keyword>
<keyword evidence="6 7" id="KW-0998">Cell outer membrane</keyword>
<dbReference type="InterPro" id="IPR039426">
    <property type="entry name" value="TonB-dep_rcpt-like"/>
</dbReference>
<reference evidence="9 10" key="1">
    <citation type="submission" date="2016-11" db="EMBL/GenBank/DDBJ databases">
        <authorList>
            <person name="Jaros S."/>
            <person name="Januszkiewicz K."/>
            <person name="Wedrychowicz H."/>
        </authorList>
    </citation>
    <scope>NUCLEOTIDE SEQUENCE [LARGE SCALE GENOMIC DNA]</scope>
    <source>
        <strain evidence="9 10">CGMCC 1.8863</strain>
    </source>
</reference>
<dbReference type="RefSeq" id="WP_072763214.1">
    <property type="nucleotide sequence ID" value="NZ_FQYX01000003.1"/>
</dbReference>
<dbReference type="AlphaFoldDB" id="A0A1M6CBS5"/>
<evidence type="ECO:0000256" key="2">
    <source>
        <dbReference type="ARBA" id="ARBA00022448"/>
    </source>
</evidence>
<comment type="similarity">
    <text evidence="7">Belongs to the TonB-dependent receptor family.</text>
</comment>
<dbReference type="InterPro" id="IPR037066">
    <property type="entry name" value="Plug_dom_sf"/>
</dbReference>
<dbReference type="InterPro" id="IPR023996">
    <property type="entry name" value="TonB-dep_OMP_SusC/RagA"/>
</dbReference>
<organism evidence="9 10">
    <name type="scientific">Arenibacter nanhaiticus</name>
    <dbReference type="NCBI Taxonomy" id="558155"/>
    <lineage>
        <taxon>Bacteria</taxon>
        <taxon>Pseudomonadati</taxon>
        <taxon>Bacteroidota</taxon>
        <taxon>Flavobacteriia</taxon>
        <taxon>Flavobacteriales</taxon>
        <taxon>Flavobacteriaceae</taxon>
        <taxon>Arenibacter</taxon>
    </lineage>
</organism>
<dbReference type="SUPFAM" id="SSF56935">
    <property type="entry name" value="Porins"/>
    <property type="match status" value="1"/>
</dbReference>
<dbReference type="GO" id="GO:0009279">
    <property type="term" value="C:cell outer membrane"/>
    <property type="evidence" value="ECO:0007669"/>
    <property type="project" value="UniProtKB-SubCell"/>
</dbReference>
<sequence length="1018" mass="112695">MKKIIEFFMVPLLLLVWYSGNAQNSTVKGIILSSGDDMPLPGVSIVIKGTSKGVVSDFDGKFSIDASSSDVLVFSYLGFSTKEIAVKNQKNITVVLEESSQALEEVVVLGYGTQKKTTLTASVSSVKGDELVDAPVASVANTLGGRLSGLLTTQSSGEPGFDETTFKVRGIGTTGNSDALVIIDGIERSITSINPRDIQTVTVLKDAASVAPYGLKGANGVVLITTKRGMEGKAEISLHSSYGFQTPTNLPEQLSSYEWASLKNIAFVNDGGDPTNVPFSEEDLTKFLDGTDINRYPNEDVMDQLIDSAPMASHGLTVTGGDDKFKYFGSLGYLTQEGVWGDATNFQRYNLSSNIDYQLSESTKFGIDVSASLRDVETPSIGAGQIIFGFWRLNSTNPIFYNNDKNTPAGYFERNPYLDINHSGYFRSNDYRYAFTIRLEQKIKEIPGLTIKANLAIDKRDVTNKTWRTPYTFYQLNNDNSLSGFTGNIQAPSLTEFYGGSRQLTGQLIAAYNNTWGKHSIDAITVFEPRDGTNDPNIFNKTLSVTRTNFNLDLDEISTSGNSNPDDLSASGFSQSQRQVGYAYRATYDYAKKYILEIGGRYDGHYFFAPGKRFSFFPSFSGAWRISDEDFFASQTINNLKLRGSWGKSGNLARGGAFQYLSQFIVSNNVYAFDSGTVSGVYESLDPNPNITWEKATKYDLGVEVDLFNSDLGIEFDAFYERRSDMLIAANVVVPNEFGIGIGEENNGVMENKGLDFSVNYYHGFFDDFKIDAGFNFTYAKNKILEIAENDATLNDPERSRTGKPLGTRFGLKSLGYFQNEQEIAATPYAVNLGNIQPGDVKYWDRNEDGEINDKDNVVIGNSAFPKVTYGFNLGAHYKDFSLTTFWQGSMGADTYLSGWGAQAFEQSNGVAFKNHLDYWTPDNSNAEYPRLTSNPAGYNYWGSSHWIKSGNYLRLKTLTLAYSLKEIPRINNVRLYLSGQNLLTFTNLKTDVDPENPNNYTGYWQQKTLIVGVDVKF</sequence>